<dbReference type="eggNOG" id="COG0438">
    <property type="taxonomic scope" value="Bacteria"/>
</dbReference>
<dbReference type="GO" id="GO:0016757">
    <property type="term" value="F:glycosyltransferase activity"/>
    <property type="evidence" value="ECO:0007669"/>
    <property type="project" value="InterPro"/>
</dbReference>
<dbReference type="Proteomes" id="UP000010366">
    <property type="component" value="Chromosome"/>
</dbReference>
<accession>K9UBJ9</accession>
<dbReference type="KEGG" id="cmp:Cha6605_0299"/>
<proteinExistence type="predicted"/>
<dbReference type="SUPFAM" id="SSF53756">
    <property type="entry name" value="UDP-Glycosyltransferase/glycogen phosphorylase"/>
    <property type="match status" value="1"/>
</dbReference>
<evidence type="ECO:0000313" key="4">
    <source>
        <dbReference type="Proteomes" id="UP000010366"/>
    </source>
</evidence>
<dbReference type="Pfam" id="PF00534">
    <property type="entry name" value="Glycos_transf_1"/>
    <property type="match status" value="1"/>
</dbReference>
<sequence>MSKLRVLLTIDEASLGGGQTHVLLLSKYLDRENFEVEVATEETGWLVDEVRKLGKIVHPITIANKLSWKSYQSIRQLLLAHRFDIVHTHGGTAGFWMRLVALGLTERPTMVHTYHGLHYLHISRGAIGVILQLFKRAIFRLLDRFLLKYTDRIICVCQSDYVKAVAAKVAHPAHTSVVHNGIEIEQFATPLDRDIARRRFGFGASEFIFGNVGRLHAQKGHAYLLRAFAKLNNPARLAIVGDGELRYESIGLADELKIDRRVMFLGARTDIYEFLSAIDVFVLPSLWEGQPIALLEALAIGKPCIASAVDGIPEIITNGVNGYLVAPRNIEQLTQTMDRAIEHPQPLTPFFGSSDLGSCRFLAQNMATEIGNLYRVGKKSA</sequence>
<keyword evidence="4" id="KW-1185">Reference proteome</keyword>
<dbReference type="OrthoDB" id="9806653at2"/>
<reference evidence="3 4" key="1">
    <citation type="submission" date="2012-05" db="EMBL/GenBank/DDBJ databases">
        <title>Finished chromosome of genome of Chamaesiphon sp. PCC 6605.</title>
        <authorList>
            <consortium name="US DOE Joint Genome Institute"/>
            <person name="Gugger M."/>
            <person name="Coursin T."/>
            <person name="Rippka R."/>
            <person name="Tandeau De Marsac N."/>
            <person name="Huntemann M."/>
            <person name="Wei C.-L."/>
            <person name="Han J."/>
            <person name="Detter J.C."/>
            <person name="Han C."/>
            <person name="Tapia R."/>
            <person name="Chen A."/>
            <person name="Kyrpides N."/>
            <person name="Mavromatis K."/>
            <person name="Markowitz V."/>
            <person name="Szeto E."/>
            <person name="Ivanova N."/>
            <person name="Pagani I."/>
            <person name="Pati A."/>
            <person name="Goodwin L."/>
            <person name="Nordberg H.P."/>
            <person name="Cantor M.N."/>
            <person name="Hua S.X."/>
            <person name="Woyke T."/>
            <person name="Kerfeld C.A."/>
        </authorList>
    </citation>
    <scope>NUCLEOTIDE SEQUENCE [LARGE SCALE GENOMIC DNA]</scope>
    <source>
        <strain evidence="4">ATCC 27169 / PCC 6605</strain>
    </source>
</reference>
<dbReference type="RefSeq" id="WP_015157794.1">
    <property type="nucleotide sequence ID" value="NC_019697.1"/>
</dbReference>
<feature type="domain" description="Glycosyl transferase family 1" evidence="1">
    <location>
        <begin position="193"/>
        <end position="344"/>
    </location>
</feature>
<evidence type="ECO:0000259" key="2">
    <source>
        <dbReference type="Pfam" id="PF13439"/>
    </source>
</evidence>
<dbReference type="AlphaFoldDB" id="K9UBJ9"/>
<organism evidence="3 4">
    <name type="scientific">Chamaesiphon minutus (strain ATCC 27169 / PCC 6605)</name>
    <dbReference type="NCBI Taxonomy" id="1173020"/>
    <lineage>
        <taxon>Bacteria</taxon>
        <taxon>Bacillati</taxon>
        <taxon>Cyanobacteriota</taxon>
        <taxon>Cyanophyceae</taxon>
        <taxon>Gomontiellales</taxon>
        <taxon>Chamaesiphonaceae</taxon>
        <taxon>Chamaesiphon</taxon>
    </lineage>
</organism>
<dbReference type="PANTHER" id="PTHR12526:SF630">
    <property type="entry name" value="GLYCOSYLTRANSFERASE"/>
    <property type="match status" value="1"/>
</dbReference>
<evidence type="ECO:0000259" key="1">
    <source>
        <dbReference type="Pfam" id="PF00534"/>
    </source>
</evidence>
<protein>
    <submittedName>
        <fullName evidence="3">Glycosyltransferase</fullName>
    </submittedName>
</protein>
<dbReference type="Gene3D" id="3.40.50.2000">
    <property type="entry name" value="Glycogen Phosphorylase B"/>
    <property type="match status" value="2"/>
</dbReference>
<dbReference type="EMBL" id="CP003600">
    <property type="protein sequence ID" value="AFY91599.1"/>
    <property type="molecule type" value="Genomic_DNA"/>
</dbReference>
<dbReference type="InterPro" id="IPR001296">
    <property type="entry name" value="Glyco_trans_1"/>
</dbReference>
<dbReference type="STRING" id="1173020.Cha6605_0299"/>
<dbReference type="CDD" id="cd03808">
    <property type="entry name" value="GT4_CapM-like"/>
    <property type="match status" value="1"/>
</dbReference>
<dbReference type="Pfam" id="PF13439">
    <property type="entry name" value="Glyco_transf_4"/>
    <property type="match status" value="1"/>
</dbReference>
<evidence type="ECO:0000313" key="3">
    <source>
        <dbReference type="EMBL" id="AFY91599.1"/>
    </source>
</evidence>
<dbReference type="PANTHER" id="PTHR12526">
    <property type="entry name" value="GLYCOSYLTRANSFERASE"/>
    <property type="match status" value="1"/>
</dbReference>
<feature type="domain" description="Glycosyltransferase subfamily 4-like N-terminal" evidence="2">
    <location>
        <begin position="16"/>
        <end position="185"/>
    </location>
</feature>
<gene>
    <name evidence="3" type="ORF">Cha6605_0299</name>
</gene>
<dbReference type="InterPro" id="IPR028098">
    <property type="entry name" value="Glyco_trans_4-like_N"/>
</dbReference>
<name>K9UBJ9_CHAP6</name>
<dbReference type="HOGENOM" id="CLU_009583_0_3_3"/>
<keyword evidence="3" id="KW-0808">Transferase</keyword>